<name>A0A2Z3JH35_9DEIO</name>
<keyword evidence="3" id="KW-1185">Reference proteome</keyword>
<dbReference type="AlphaFoldDB" id="A0A2Z3JH35"/>
<gene>
    <name evidence="2" type="ORF">DKM44_02580</name>
</gene>
<accession>A0A2Z3JH35</accession>
<sequence>MDLDYLFHYFTQHVERVHAAHGYLSDVRRLASELGIRMRPGLHNSLVWGDPPLITLSAEDYGSRRQFSAMHEVAHLLLKECGAESELLLYFGDLEEAAPAIEGWCNHAAGLLLLPRPLLQAAEAEHGLSAATVLSLQRSGQVSLGAALRRVVYAEPDRRLAAFASTAGRRVSDIAKLNFSVPFWRHDRLPESIPRAAAQQKTFALGEGSEVRGSCLRVPGRGALGLLVAP</sequence>
<dbReference type="RefSeq" id="WP_109825161.1">
    <property type="nucleotide sequence ID" value="NZ_CP029494.1"/>
</dbReference>
<dbReference type="Proteomes" id="UP000245368">
    <property type="component" value="Chromosome"/>
</dbReference>
<evidence type="ECO:0000259" key="1">
    <source>
        <dbReference type="Pfam" id="PF06114"/>
    </source>
</evidence>
<evidence type="ECO:0000313" key="3">
    <source>
        <dbReference type="Proteomes" id="UP000245368"/>
    </source>
</evidence>
<reference evidence="2 3" key="1">
    <citation type="submission" date="2018-05" db="EMBL/GenBank/DDBJ databases">
        <title>Complete Genome Sequence of Deinococcus sp. strain 17bor-2.</title>
        <authorList>
            <person name="Srinivasan S."/>
        </authorList>
    </citation>
    <scope>NUCLEOTIDE SEQUENCE [LARGE SCALE GENOMIC DNA]</scope>
    <source>
        <strain evidence="2 3">17bor-2</strain>
    </source>
</reference>
<dbReference type="InterPro" id="IPR010359">
    <property type="entry name" value="IrrE_HExxH"/>
</dbReference>
<evidence type="ECO:0000313" key="2">
    <source>
        <dbReference type="EMBL" id="AWN22259.1"/>
    </source>
</evidence>
<protein>
    <recommendedName>
        <fullName evidence="1">IrrE N-terminal-like domain-containing protein</fullName>
    </recommendedName>
</protein>
<dbReference type="KEGG" id="dez:DKM44_02580"/>
<dbReference type="Pfam" id="PF06114">
    <property type="entry name" value="Peptidase_M78"/>
    <property type="match status" value="1"/>
</dbReference>
<feature type="domain" description="IrrE N-terminal-like" evidence="1">
    <location>
        <begin position="51"/>
        <end position="151"/>
    </location>
</feature>
<dbReference type="EMBL" id="CP029494">
    <property type="protein sequence ID" value="AWN22259.1"/>
    <property type="molecule type" value="Genomic_DNA"/>
</dbReference>
<proteinExistence type="predicted"/>
<organism evidence="2 3">
    <name type="scientific">Deinococcus irradiatisoli</name>
    <dbReference type="NCBI Taxonomy" id="2202254"/>
    <lineage>
        <taxon>Bacteria</taxon>
        <taxon>Thermotogati</taxon>
        <taxon>Deinococcota</taxon>
        <taxon>Deinococci</taxon>
        <taxon>Deinococcales</taxon>
        <taxon>Deinococcaceae</taxon>
        <taxon>Deinococcus</taxon>
    </lineage>
</organism>
<dbReference type="OrthoDB" id="62181at2"/>